<accession>A0A4C1VBD7</accession>
<name>A0A4C1VBD7_EUMVA</name>
<protein>
    <submittedName>
        <fullName evidence="2">PiggyBac transposable element-derived protein 2</fullName>
    </submittedName>
</protein>
<keyword evidence="3" id="KW-1185">Reference proteome</keyword>
<reference evidence="2 3" key="1">
    <citation type="journal article" date="2019" name="Commun. Biol.">
        <title>The bagworm genome reveals a unique fibroin gene that provides high tensile strength.</title>
        <authorList>
            <person name="Kono N."/>
            <person name="Nakamura H."/>
            <person name="Ohtoshi R."/>
            <person name="Tomita M."/>
            <person name="Numata K."/>
            <person name="Arakawa K."/>
        </authorList>
    </citation>
    <scope>NUCLEOTIDE SEQUENCE [LARGE SCALE GENOMIC DNA]</scope>
</reference>
<dbReference type="OrthoDB" id="123207at2759"/>
<dbReference type="AlphaFoldDB" id="A0A4C1VBD7"/>
<proteinExistence type="predicted"/>
<dbReference type="Proteomes" id="UP000299102">
    <property type="component" value="Unassembled WGS sequence"/>
</dbReference>
<comment type="caution">
    <text evidence="2">The sequence shown here is derived from an EMBL/GenBank/DDBJ whole genome shotgun (WGS) entry which is preliminary data.</text>
</comment>
<evidence type="ECO:0000313" key="3">
    <source>
        <dbReference type="Proteomes" id="UP000299102"/>
    </source>
</evidence>
<dbReference type="Pfam" id="PF13843">
    <property type="entry name" value="DDE_Tnp_1_7"/>
    <property type="match status" value="1"/>
</dbReference>
<evidence type="ECO:0000313" key="2">
    <source>
        <dbReference type="EMBL" id="GBP35933.1"/>
    </source>
</evidence>
<evidence type="ECO:0000259" key="1">
    <source>
        <dbReference type="Pfam" id="PF13843"/>
    </source>
</evidence>
<dbReference type="EMBL" id="BGZK01000312">
    <property type="protein sequence ID" value="GBP35933.1"/>
    <property type="molecule type" value="Genomic_DNA"/>
</dbReference>
<feature type="domain" description="PiggyBac transposable element-derived protein" evidence="1">
    <location>
        <begin position="2"/>
        <end position="163"/>
    </location>
</feature>
<dbReference type="InterPro" id="IPR029526">
    <property type="entry name" value="PGBD"/>
</dbReference>
<gene>
    <name evidence="2" type="primary">PGBD2</name>
    <name evidence="2" type="ORF">EVAR_91484_1</name>
</gene>
<dbReference type="STRING" id="151549.A0A4C1VBD7"/>
<sequence>MRHDIKQYNPAKPHKWGYKNQVLSGVSGFSYDFDIFAGDQSNIYPDDASDLGVSGNVVARLTETVPRHVNHKIFFNNWFYSPNFQVHLTKIGLLLLSIVRLNRVPNIAMPTEKELKKQERGFFVAKVATIDNIRVCAITWYDNKPVNILSTYVGSVPVTKKQRYFKKKK</sequence>
<dbReference type="PANTHER" id="PTHR47272">
    <property type="entry name" value="DDE_TNP_1_7 DOMAIN-CONTAINING PROTEIN"/>
    <property type="match status" value="1"/>
</dbReference>
<organism evidence="2 3">
    <name type="scientific">Eumeta variegata</name>
    <name type="common">Bagworm moth</name>
    <name type="synonym">Eumeta japonica</name>
    <dbReference type="NCBI Taxonomy" id="151549"/>
    <lineage>
        <taxon>Eukaryota</taxon>
        <taxon>Metazoa</taxon>
        <taxon>Ecdysozoa</taxon>
        <taxon>Arthropoda</taxon>
        <taxon>Hexapoda</taxon>
        <taxon>Insecta</taxon>
        <taxon>Pterygota</taxon>
        <taxon>Neoptera</taxon>
        <taxon>Endopterygota</taxon>
        <taxon>Lepidoptera</taxon>
        <taxon>Glossata</taxon>
        <taxon>Ditrysia</taxon>
        <taxon>Tineoidea</taxon>
        <taxon>Psychidae</taxon>
        <taxon>Oiketicinae</taxon>
        <taxon>Eumeta</taxon>
    </lineage>
</organism>